<comment type="caution">
    <text evidence="13">The sequence shown here is derived from an EMBL/GenBank/DDBJ whole genome shotgun (WGS) entry which is preliminary data.</text>
</comment>
<accession>A0ABT7KRR5</accession>
<dbReference type="InterPro" id="IPR000297">
    <property type="entry name" value="PPIase_PpiC"/>
</dbReference>
<feature type="domain" description="PpiC" evidence="12">
    <location>
        <begin position="160"/>
        <end position="256"/>
    </location>
</feature>
<evidence type="ECO:0000256" key="10">
    <source>
        <dbReference type="PROSITE-ProRule" id="PRU00278"/>
    </source>
</evidence>
<dbReference type="InterPro" id="IPR046357">
    <property type="entry name" value="PPIase_dom_sf"/>
</dbReference>
<evidence type="ECO:0000256" key="9">
    <source>
        <dbReference type="ARBA" id="ARBA00031484"/>
    </source>
</evidence>
<evidence type="ECO:0000256" key="1">
    <source>
        <dbReference type="ARBA" id="ARBA00000971"/>
    </source>
</evidence>
<evidence type="ECO:0000313" key="13">
    <source>
        <dbReference type="EMBL" id="MDL2410074.1"/>
    </source>
</evidence>
<proteinExistence type="inferred from homology"/>
<dbReference type="GO" id="GO:0016853">
    <property type="term" value="F:isomerase activity"/>
    <property type="evidence" value="ECO:0007669"/>
    <property type="project" value="UniProtKB-KW"/>
</dbReference>
<dbReference type="EC" id="5.2.1.8" evidence="3"/>
<keyword evidence="7 10" id="KW-0413">Isomerase</keyword>
<dbReference type="RefSeq" id="WP_285883814.1">
    <property type="nucleotide sequence ID" value="NZ_JARFYN010000068.1"/>
</dbReference>
<dbReference type="InterPro" id="IPR050245">
    <property type="entry name" value="PrsA_foldase"/>
</dbReference>
<dbReference type="Pfam" id="PF13145">
    <property type="entry name" value="Rotamase_2"/>
    <property type="match status" value="1"/>
</dbReference>
<evidence type="ECO:0000256" key="2">
    <source>
        <dbReference type="ARBA" id="ARBA00007656"/>
    </source>
</evidence>
<keyword evidence="5" id="KW-0732">Signal</keyword>
<evidence type="ECO:0000259" key="12">
    <source>
        <dbReference type="PROSITE" id="PS50198"/>
    </source>
</evidence>
<dbReference type="PANTHER" id="PTHR47245">
    <property type="entry name" value="PEPTIDYLPROLYL ISOMERASE"/>
    <property type="match status" value="1"/>
</dbReference>
<dbReference type="SUPFAM" id="SSF54534">
    <property type="entry name" value="FKBP-like"/>
    <property type="match status" value="1"/>
</dbReference>
<dbReference type="EMBL" id="JARFYN010000068">
    <property type="protein sequence ID" value="MDL2410074.1"/>
    <property type="molecule type" value="Genomic_DNA"/>
</dbReference>
<keyword evidence="11" id="KW-0812">Transmembrane</keyword>
<evidence type="ECO:0000256" key="8">
    <source>
        <dbReference type="ARBA" id="ARBA00030642"/>
    </source>
</evidence>
<sequence length="326" mass="36855">MSEPLRYSPEDAASPRVSGEKRPSRIRRWLREPLFHFLFAGALLFGVYQILNPASGQIDRTNQIMLTEDDLRQLAVSWLAQGRPPPSTAEMRQLVDERVSEEILSREAVALGLDKDDEIIKRRLVQKMNFLAQDIAALQVPSDDELAKWYAQNADRFALPPRATFRHLYFALDRAGARERSDAALARIAGKAANTPELAGLADPFMFQDYYAERTPEQVAREFGPPFANALFQLKPGTWQGPIQSGYGWHLVFIDAIEPRRVPTFEEVKSDVKTAWLDQKQSELKRTTFDALRAHYTVVVPPLESVDLRSLRAPQTPVGSMEPAPE</sequence>
<dbReference type="Proteomes" id="UP001172630">
    <property type="component" value="Unassembled WGS sequence"/>
</dbReference>
<dbReference type="SUPFAM" id="SSF109998">
    <property type="entry name" value="Triger factor/SurA peptide-binding domain-like"/>
    <property type="match status" value="1"/>
</dbReference>
<comment type="catalytic activity">
    <reaction evidence="1">
        <text>[protein]-peptidylproline (omega=180) = [protein]-peptidylproline (omega=0)</text>
        <dbReference type="Rhea" id="RHEA:16237"/>
        <dbReference type="Rhea" id="RHEA-COMP:10747"/>
        <dbReference type="Rhea" id="RHEA-COMP:10748"/>
        <dbReference type="ChEBI" id="CHEBI:83833"/>
        <dbReference type="ChEBI" id="CHEBI:83834"/>
        <dbReference type="EC" id="5.2.1.8"/>
    </reaction>
</comment>
<protein>
    <recommendedName>
        <fullName evidence="4">Parvulin-like PPIase</fullName>
        <ecNumber evidence="3">5.2.1.8</ecNumber>
    </recommendedName>
    <alternativeName>
        <fullName evidence="8">Peptidyl-prolyl cis-trans isomerase plp</fullName>
    </alternativeName>
    <alternativeName>
        <fullName evidence="9">Rotamase plp</fullName>
    </alternativeName>
</protein>
<keyword evidence="11" id="KW-0472">Membrane</keyword>
<evidence type="ECO:0000256" key="6">
    <source>
        <dbReference type="ARBA" id="ARBA00023110"/>
    </source>
</evidence>
<gene>
    <name evidence="13" type="ORF">PY650_31555</name>
</gene>
<evidence type="ECO:0000313" key="14">
    <source>
        <dbReference type="Proteomes" id="UP001172630"/>
    </source>
</evidence>
<keyword evidence="14" id="KW-1185">Reference proteome</keyword>
<evidence type="ECO:0000256" key="4">
    <source>
        <dbReference type="ARBA" id="ARBA00018370"/>
    </source>
</evidence>
<evidence type="ECO:0000256" key="3">
    <source>
        <dbReference type="ARBA" id="ARBA00013194"/>
    </source>
</evidence>
<dbReference type="InterPro" id="IPR027304">
    <property type="entry name" value="Trigger_fact/SurA_dom_sf"/>
</dbReference>
<comment type="similarity">
    <text evidence="2">Belongs to the PpiC/parvulin rotamase family.</text>
</comment>
<keyword evidence="11" id="KW-1133">Transmembrane helix</keyword>
<evidence type="ECO:0000256" key="5">
    <source>
        <dbReference type="ARBA" id="ARBA00022729"/>
    </source>
</evidence>
<dbReference type="PANTHER" id="PTHR47245:SF1">
    <property type="entry name" value="FOLDASE PROTEIN PRSA"/>
    <property type="match status" value="1"/>
</dbReference>
<reference evidence="13" key="1">
    <citation type="submission" date="2023-06" db="EMBL/GenBank/DDBJ databases">
        <title>Phylogenetic Diversity of Rhizobium strains.</title>
        <authorList>
            <person name="Moura F.T."/>
            <person name="Helene L.C.F."/>
            <person name="Hungria M."/>
        </authorList>
    </citation>
    <scope>NUCLEOTIDE SEQUENCE</scope>
    <source>
        <strain evidence="13">CCGE524</strain>
    </source>
</reference>
<feature type="transmembrane region" description="Helical" evidence="11">
    <location>
        <begin position="34"/>
        <end position="51"/>
    </location>
</feature>
<organism evidence="13 14">
    <name type="scientific">Rhizobium calliandrae</name>
    <dbReference type="NCBI Taxonomy" id="1312182"/>
    <lineage>
        <taxon>Bacteria</taxon>
        <taxon>Pseudomonadati</taxon>
        <taxon>Pseudomonadota</taxon>
        <taxon>Alphaproteobacteria</taxon>
        <taxon>Hyphomicrobiales</taxon>
        <taxon>Rhizobiaceae</taxon>
        <taxon>Rhizobium/Agrobacterium group</taxon>
        <taxon>Rhizobium</taxon>
    </lineage>
</organism>
<name>A0ABT7KRR5_9HYPH</name>
<evidence type="ECO:0000256" key="7">
    <source>
        <dbReference type="ARBA" id="ARBA00023235"/>
    </source>
</evidence>
<evidence type="ECO:0000256" key="11">
    <source>
        <dbReference type="SAM" id="Phobius"/>
    </source>
</evidence>
<dbReference type="PROSITE" id="PS50198">
    <property type="entry name" value="PPIC_PPIASE_2"/>
    <property type="match status" value="1"/>
</dbReference>
<dbReference type="Gene3D" id="3.10.50.40">
    <property type="match status" value="1"/>
</dbReference>
<keyword evidence="6 10" id="KW-0697">Rotamase</keyword>